<proteinExistence type="inferred from homology"/>
<evidence type="ECO:0000256" key="5">
    <source>
        <dbReference type="ARBA" id="ARBA00022989"/>
    </source>
</evidence>
<comment type="caution">
    <text evidence="7">Lacks conserved residue(s) required for the propagation of feature annotation.</text>
</comment>
<comment type="caution">
    <text evidence="8">The sequence shown here is derived from an EMBL/GenBank/DDBJ whole genome shotgun (WGS) entry which is preliminary data.</text>
</comment>
<gene>
    <name evidence="8" type="ORF">CUN85_01350</name>
</gene>
<accession>A0A4E0PYW4</accession>
<evidence type="ECO:0000313" key="9">
    <source>
        <dbReference type="Proteomes" id="UP000297295"/>
    </source>
</evidence>
<dbReference type="PANTHER" id="PTHR33508:SF1">
    <property type="entry name" value="UPF0056 MEMBRANE PROTEIN YHCE"/>
    <property type="match status" value="1"/>
</dbReference>
<dbReference type="Pfam" id="PF01914">
    <property type="entry name" value="MarC"/>
    <property type="match status" value="1"/>
</dbReference>
<feature type="transmembrane region" description="Helical" evidence="7">
    <location>
        <begin position="77"/>
        <end position="95"/>
    </location>
</feature>
<keyword evidence="3" id="KW-1003">Cell membrane</keyword>
<evidence type="ECO:0000256" key="1">
    <source>
        <dbReference type="ARBA" id="ARBA00004651"/>
    </source>
</evidence>
<dbReference type="AlphaFoldDB" id="A0A4E0PYW4"/>
<evidence type="ECO:0000256" key="4">
    <source>
        <dbReference type="ARBA" id="ARBA00022692"/>
    </source>
</evidence>
<feature type="transmembrane region" description="Helical" evidence="7">
    <location>
        <begin position="186"/>
        <end position="207"/>
    </location>
</feature>
<protein>
    <recommendedName>
        <fullName evidence="7">UPF0056 membrane protein</fullName>
    </recommendedName>
</protein>
<evidence type="ECO:0000256" key="7">
    <source>
        <dbReference type="RuleBase" id="RU362048"/>
    </source>
</evidence>
<feature type="transmembrane region" description="Helical" evidence="7">
    <location>
        <begin position="148"/>
        <end position="166"/>
    </location>
</feature>
<comment type="similarity">
    <text evidence="2 7">Belongs to the UPF0056 (MarC) family.</text>
</comment>
<evidence type="ECO:0000256" key="6">
    <source>
        <dbReference type="ARBA" id="ARBA00023136"/>
    </source>
</evidence>
<feature type="transmembrane region" description="Helical" evidence="7">
    <location>
        <begin position="47"/>
        <end position="65"/>
    </location>
</feature>
<reference evidence="8 9" key="1">
    <citation type="submission" date="2017-11" db="EMBL/GenBank/DDBJ databases">
        <title>Isolation and Characterization of Methanogenic Archaea from Saline Meromictic Lake at Siberia.</title>
        <authorList>
            <person name="Shen Y."/>
            <person name="Huang H.-H."/>
            <person name="Lai M.-C."/>
            <person name="Chen S.-C."/>
        </authorList>
    </citation>
    <scope>NUCLEOTIDE SEQUENCE [LARGE SCALE GENOMIC DNA]</scope>
    <source>
        <strain evidence="8 9">SY-01</strain>
    </source>
</reference>
<evidence type="ECO:0000256" key="3">
    <source>
        <dbReference type="ARBA" id="ARBA00022475"/>
    </source>
</evidence>
<dbReference type="InterPro" id="IPR002771">
    <property type="entry name" value="Multi_antbiot-R_MarC"/>
</dbReference>
<evidence type="ECO:0000313" key="8">
    <source>
        <dbReference type="EMBL" id="TGC11542.1"/>
    </source>
</evidence>
<dbReference type="NCBIfam" id="TIGR00427">
    <property type="entry name" value="NAAT family transporter"/>
    <property type="match status" value="1"/>
</dbReference>
<keyword evidence="9" id="KW-1185">Reference proteome</keyword>
<comment type="subcellular location">
    <subcellularLocation>
        <location evidence="1 7">Cell membrane</location>
        <topology evidence="1 7">Multi-pass membrane protein</topology>
    </subcellularLocation>
</comment>
<dbReference type="PANTHER" id="PTHR33508">
    <property type="entry name" value="UPF0056 MEMBRANE PROTEIN YHCE"/>
    <property type="match status" value="1"/>
</dbReference>
<evidence type="ECO:0000256" key="2">
    <source>
        <dbReference type="ARBA" id="ARBA00009784"/>
    </source>
</evidence>
<feature type="transmembrane region" description="Helical" evidence="7">
    <location>
        <begin position="115"/>
        <end position="136"/>
    </location>
</feature>
<dbReference type="RefSeq" id="WP_135388215.1">
    <property type="nucleotide sequence ID" value="NZ_PGGK01000001.1"/>
</dbReference>
<keyword evidence="4 7" id="KW-0812">Transmembrane</keyword>
<dbReference type="Proteomes" id="UP000297295">
    <property type="component" value="Unassembled WGS sequence"/>
</dbReference>
<keyword evidence="6 7" id="KW-0472">Membrane</keyword>
<dbReference type="GO" id="GO:0005886">
    <property type="term" value="C:plasma membrane"/>
    <property type="evidence" value="ECO:0007669"/>
    <property type="project" value="UniProtKB-SubCell"/>
</dbReference>
<organism evidence="8 9">
    <name type="scientific">Methanolobus halotolerans</name>
    <dbReference type="NCBI Taxonomy" id="2052935"/>
    <lineage>
        <taxon>Archaea</taxon>
        <taxon>Methanobacteriati</taxon>
        <taxon>Methanobacteriota</taxon>
        <taxon>Stenosarchaea group</taxon>
        <taxon>Methanomicrobia</taxon>
        <taxon>Methanosarcinales</taxon>
        <taxon>Methanosarcinaceae</taxon>
        <taxon>Methanolobus</taxon>
    </lineage>
</organism>
<dbReference type="EMBL" id="PGGK01000001">
    <property type="protein sequence ID" value="TGC11542.1"/>
    <property type="molecule type" value="Genomic_DNA"/>
</dbReference>
<name>A0A4E0PYW4_9EURY</name>
<dbReference type="OrthoDB" id="10856at2157"/>
<sequence length="212" mass="23149">MDDLVFFLTAFASLFAIVSPPSAVVTFVSLTNNVTYEEKNIIANKSVILASVIAIFFAVTGEMILDFFGITIDSLRVAGGILLFVVAFDMILAKVSRESITKGEIDKSIDRSDIWIFPIALPLLTGPGTITTVIVLMGSAESMMQSGFVILAILVTFGIGLVLFHFSRRIYKFMGYTGMLVFTRLMGLLLAALAVNFIVIGIWNIYISFSSM</sequence>
<keyword evidence="5 7" id="KW-1133">Transmembrane helix</keyword>